<keyword evidence="2" id="KW-1185">Reference proteome</keyword>
<gene>
    <name evidence="1" type="ORF">LENED_001691</name>
</gene>
<sequence>MYPSTDEKVYIDAAERLMVKVMARYDPSHDAFHVRRVRKTALAIANALPLTPDLLTVELGMWRDFLSVTYTEF</sequence>
<organism evidence="1 2">
    <name type="scientific">Lentinula edodes</name>
    <name type="common">Shiitake mushroom</name>
    <name type="synonym">Lentinus edodes</name>
    <dbReference type="NCBI Taxonomy" id="5353"/>
    <lineage>
        <taxon>Eukaryota</taxon>
        <taxon>Fungi</taxon>
        <taxon>Dikarya</taxon>
        <taxon>Basidiomycota</taxon>
        <taxon>Agaricomycotina</taxon>
        <taxon>Agaricomycetes</taxon>
        <taxon>Agaricomycetidae</taxon>
        <taxon>Agaricales</taxon>
        <taxon>Marasmiineae</taxon>
        <taxon>Omphalotaceae</taxon>
        <taxon>Lentinula</taxon>
    </lineage>
</organism>
<protein>
    <submittedName>
        <fullName evidence="1">Metal dependent phosphohydrolase</fullName>
    </submittedName>
</protein>
<dbReference type="Proteomes" id="UP000188533">
    <property type="component" value="Unassembled WGS sequence"/>
</dbReference>
<dbReference type="EMBL" id="BDGU01000028">
    <property type="protein sequence ID" value="GAW00190.1"/>
    <property type="molecule type" value="Genomic_DNA"/>
</dbReference>
<comment type="caution">
    <text evidence="1">The sequence shown here is derived from an EMBL/GenBank/DDBJ whole genome shotgun (WGS) entry which is preliminary data.</text>
</comment>
<dbReference type="GO" id="GO:0016787">
    <property type="term" value="F:hydrolase activity"/>
    <property type="evidence" value="ECO:0007669"/>
    <property type="project" value="UniProtKB-KW"/>
</dbReference>
<reference evidence="1 2" key="2">
    <citation type="submission" date="2017-02" db="EMBL/GenBank/DDBJ databases">
        <title>A genome survey and senescence transcriptome analysis in Lentinula edodes.</title>
        <authorList>
            <person name="Sakamoto Y."/>
            <person name="Nakade K."/>
            <person name="Sato S."/>
            <person name="Yoshida Y."/>
            <person name="Miyazaki K."/>
            <person name="Natsume S."/>
            <person name="Konno N."/>
        </authorList>
    </citation>
    <scope>NUCLEOTIDE SEQUENCE [LARGE SCALE GENOMIC DNA]</scope>
    <source>
        <strain evidence="1 2">NBRC 111202</strain>
    </source>
</reference>
<dbReference type="STRING" id="5353.A0A1Q3DZ19"/>
<dbReference type="Gene3D" id="1.10.472.50">
    <property type="entry name" value="HD-domain/PDEase-like"/>
    <property type="match status" value="1"/>
</dbReference>
<name>A0A1Q3DZ19_LENED</name>
<dbReference type="AlphaFoldDB" id="A0A1Q3DZ19"/>
<accession>A0A1Q3DZ19</accession>
<reference evidence="1 2" key="1">
    <citation type="submission" date="2016-08" db="EMBL/GenBank/DDBJ databases">
        <authorList>
            <consortium name="Lentinula edodes genome sequencing consortium"/>
            <person name="Sakamoto Y."/>
            <person name="Nakade K."/>
            <person name="Sato S."/>
            <person name="Yoshida Y."/>
            <person name="Miyazaki K."/>
            <person name="Natsume S."/>
            <person name="Konno N."/>
        </authorList>
    </citation>
    <scope>NUCLEOTIDE SEQUENCE [LARGE SCALE GENOMIC DNA]</scope>
    <source>
        <strain evidence="1 2">NBRC 111202</strain>
    </source>
</reference>
<evidence type="ECO:0000313" key="2">
    <source>
        <dbReference type="Proteomes" id="UP000188533"/>
    </source>
</evidence>
<proteinExistence type="predicted"/>
<keyword evidence="1" id="KW-0378">Hydrolase</keyword>
<dbReference type="SUPFAM" id="SSF109604">
    <property type="entry name" value="HD-domain/PDEase-like"/>
    <property type="match status" value="1"/>
</dbReference>
<evidence type="ECO:0000313" key="1">
    <source>
        <dbReference type="EMBL" id="GAW00190.1"/>
    </source>
</evidence>